<evidence type="ECO:0000313" key="9">
    <source>
        <dbReference type="Proteomes" id="UP001627154"/>
    </source>
</evidence>
<dbReference type="InterPro" id="IPR050309">
    <property type="entry name" value="Type-B_Carboxylest/Lipase"/>
</dbReference>
<keyword evidence="2" id="KW-0719">Serine esterase</keyword>
<sequence length="557" mass="63470">MRLSLCLCLITAASGVMADSQPEVETSLGRIKGSLMSTRLNRTIYAFRGVRYGKSTAGERRFKPPVPVDPWSGTFDASEEGPSCPLIQVPELASEDCLRLNVYTTKLPTRPRAVERPVIVFFHPGGFYGFSAQSYVWGPQYYLDQDVVLVTVNYRLGTFGFLSTGDSRAPGNLGLKDQAVALRWIQRNIASFGGDPKSVTIAGYSAGSWSVVLHTMSPMSRGLFHRAIAMSGSPTTPELVPEKQPDLVLRQAKYVNCPSDDIDRALDCLRTVPHQNISDTLPRFYEWYGDPTLVWSPVVEPNVPGLERFVVAQPVDLIRKGQFAHVPLITGVTKDEFSSNAHKALEDAVKGDESIYKNFTENWEHAAPIAFQYERDTERSRRISREIRKFYFNDEPITLKNGKRLGEIYADALIGFPTYRFAKLMSEYSRAPVYNYQFTYQGRYSFKVWSDTKKPTGVVHHDDLIYLFYISFAFPLFKPEDPEFRMVDKLTAMWTNFAKCGNPIPRYNPLFRGTNWSVTTPREESYLEIDEKLTMKRKMFAERYALWDRLFPLLPVR</sequence>
<keyword evidence="9" id="KW-1185">Reference proteome</keyword>
<dbReference type="InterPro" id="IPR019826">
    <property type="entry name" value="Carboxylesterase_B_AS"/>
</dbReference>
<dbReference type="EMBL" id="JBJJXI010000130">
    <property type="protein sequence ID" value="KAL3388482.1"/>
    <property type="molecule type" value="Genomic_DNA"/>
</dbReference>
<evidence type="ECO:0000256" key="6">
    <source>
        <dbReference type="RuleBase" id="RU361235"/>
    </source>
</evidence>
<protein>
    <recommendedName>
        <fullName evidence="6">Carboxylic ester hydrolase</fullName>
        <ecNumber evidence="6">3.1.1.-</ecNumber>
    </recommendedName>
</protein>
<evidence type="ECO:0000313" key="8">
    <source>
        <dbReference type="EMBL" id="KAL3388482.1"/>
    </source>
</evidence>
<dbReference type="FunFam" id="3.40.50.1820:FF:000155">
    <property type="entry name" value="Carboxylic ester hydrolase"/>
    <property type="match status" value="1"/>
</dbReference>
<keyword evidence="6" id="KW-0732">Signal</keyword>
<feature type="signal peptide" evidence="6">
    <location>
        <begin position="1"/>
        <end position="18"/>
    </location>
</feature>
<reference evidence="8 9" key="1">
    <citation type="journal article" date="2024" name="bioRxiv">
        <title>A reference genome for Trichogramma kaykai: A tiny desert-dwelling parasitoid wasp with competing sex-ratio distorters.</title>
        <authorList>
            <person name="Culotta J."/>
            <person name="Lindsey A.R."/>
        </authorList>
    </citation>
    <scope>NUCLEOTIDE SEQUENCE [LARGE SCALE GENOMIC DNA]</scope>
    <source>
        <strain evidence="8 9">KSX58</strain>
    </source>
</reference>
<dbReference type="Proteomes" id="UP001627154">
    <property type="component" value="Unassembled WGS sequence"/>
</dbReference>
<keyword evidence="5" id="KW-0325">Glycoprotein</keyword>
<evidence type="ECO:0000256" key="1">
    <source>
        <dbReference type="ARBA" id="ARBA00005964"/>
    </source>
</evidence>
<dbReference type="InterPro" id="IPR002018">
    <property type="entry name" value="CarbesteraseB"/>
</dbReference>
<proteinExistence type="inferred from homology"/>
<accession>A0ABD2W7D8</accession>
<comment type="caution">
    <text evidence="8">The sequence shown here is derived from an EMBL/GenBank/DDBJ whole genome shotgun (WGS) entry which is preliminary data.</text>
</comment>
<dbReference type="EC" id="3.1.1.-" evidence="6"/>
<name>A0ABD2W7D8_9HYME</name>
<comment type="similarity">
    <text evidence="1 6">Belongs to the type-B carboxylesterase/lipase family.</text>
</comment>
<gene>
    <name evidence="8" type="ORF">TKK_016352</name>
</gene>
<dbReference type="SUPFAM" id="SSF53474">
    <property type="entry name" value="alpha/beta-Hydrolases"/>
    <property type="match status" value="1"/>
</dbReference>
<organism evidence="8 9">
    <name type="scientific">Trichogramma kaykai</name>
    <dbReference type="NCBI Taxonomy" id="54128"/>
    <lineage>
        <taxon>Eukaryota</taxon>
        <taxon>Metazoa</taxon>
        <taxon>Ecdysozoa</taxon>
        <taxon>Arthropoda</taxon>
        <taxon>Hexapoda</taxon>
        <taxon>Insecta</taxon>
        <taxon>Pterygota</taxon>
        <taxon>Neoptera</taxon>
        <taxon>Endopterygota</taxon>
        <taxon>Hymenoptera</taxon>
        <taxon>Apocrita</taxon>
        <taxon>Proctotrupomorpha</taxon>
        <taxon>Chalcidoidea</taxon>
        <taxon>Trichogrammatidae</taxon>
        <taxon>Trichogramma</taxon>
    </lineage>
</organism>
<dbReference type="PROSITE" id="PS00122">
    <property type="entry name" value="CARBOXYLESTERASE_B_1"/>
    <property type="match status" value="1"/>
</dbReference>
<dbReference type="AlphaFoldDB" id="A0ABD2W7D8"/>
<dbReference type="Gene3D" id="3.40.50.1820">
    <property type="entry name" value="alpha/beta hydrolase"/>
    <property type="match status" value="1"/>
</dbReference>
<feature type="domain" description="Carboxylesterase type B" evidence="7">
    <location>
        <begin position="21"/>
        <end position="547"/>
    </location>
</feature>
<evidence type="ECO:0000256" key="5">
    <source>
        <dbReference type="ARBA" id="ARBA00023180"/>
    </source>
</evidence>
<keyword evidence="3 6" id="KW-0378">Hydrolase</keyword>
<dbReference type="InterPro" id="IPR029058">
    <property type="entry name" value="AB_hydrolase_fold"/>
</dbReference>
<dbReference type="Pfam" id="PF00135">
    <property type="entry name" value="COesterase"/>
    <property type="match status" value="1"/>
</dbReference>
<keyword evidence="4" id="KW-1015">Disulfide bond</keyword>
<evidence type="ECO:0000256" key="4">
    <source>
        <dbReference type="ARBA" id="ARBA00023157"/>
    </source>
</evidence>
<feature type="chain" id="PRO_5044529863" description="Carboxylic ester hydrolase" evidence="6">
    <location>
        <begin position="19"/>
        <end position="557"/>
    </location>
</feature>
<evidence type="ECO:0000256" key="3">
    <source>
        <dbReference type="ARBA" id="ARBA00022801"/>
    </source>
</evidence>
<evidence type="ECO:0000259" key="7">
    <source>
        <dbReference type="Pfam" id="PF00135"/>
    </source>
</evidence>
<dbReference type="GO" id="GO:0052689">
    <property type="term" value="F:carboxylic ester hydrolase activity"/>
    <property type="evidence" value="ECO:0007669"/>
    <property type="project" value="UniProtKB-KW"/>
</dbReference>
<dbReference type="PANTHER" id="PTHR11559">
    <property type="entry name" value="CARBOXYLESTERASE"/>
    <property type="match status" value="1"/>
</dbReference>
<evidence type="ECO:0000256" key="2">
    <source>
        <dbReference type="ARBA" id="ARBA00022487"/>
    </source>
</evidence>